<dbReference type="AlphaFoldDB" id="A0A0F8X6G0"/>
<protein>
    <submittedName>
        <fullName evidence="1">Uncharacterized protein</fullName>
    </submittedName>
</protein>
<dbReference type="EMBL" id="LAZR01061056">
    <property type="protein sequence ID" value="KKK64363.1"/>
    <property type="molecule type" value="Genomic_DNA"/>
</dbReference>
<reference evidence="1" key="1">
    <citation type="journal article" date="2015" name="Nature">
        <title>Complex archaea that bridge the gap between prokaryotes and eukaryotes.</title>
        <authorList>
            <person name="Spang A."/>
            <person name="Saw J.H."/>
            <person name="Jorgensen S.L."/>
            <person name="Zaremba-Niedzwiedzka K."/>
            <person name="Martijn J."/>
            <person name="Lind A.E."/>
            <person name="van Eijk R."/>
            <person name="Schleper C."/>
            <person name="Guy L."/>
            <person name="Ettema T.J."/>
        </authorList>
    </citation>
    <scope>NUCLEOTIDE SEQUENCE</scope>
</reference>
<dbReference type="Gene3D" id="2.60.120.200">
    <property type="match status" value="1"/>
</dbReference>
<accession>A0A0F8X6G0</accession>
<organism evidence="1">
    <name type="scientific">marine sediment metagenome</name>
    <dbReference type="NCBI Taxonomy" id="412755"/>
    <lineage>
        <taxon>unclassified sequences</taxon>
        <taxon>metagenomes</taxon>
        <taxon>ecological metagenomes</taxon>
    </lineage>
</organism>
<sequence length="100" mass="10430">IDLNGTDYIIINSGDVGANGFAGSTIYVDGVQATTITAGSWHLIGLTIATAKTASDLDIGRVGGVGLFTGTIGDVMLFSAVLNDAEMKSIFEITRRRYSV</sequence>
<comment type="caution">
    <text evidence="1">The sequence shown here is derived from an EMBL/GenBank/DDBJ whole genome shotgun (WGS) entry which is preliminary data.</text>
</comment>
<dbReference type="SUPFAM" id="SSF49899">
    <property type="entry name" value="Concanavalin A-like lectins/glucanases"/>
    <property type="match status" value="1"/>
</dbReference>
<gene>
    <name evidence="1" type="ORF">LCGC14_2984980</name>
</gene>
<name>A0A0F8X6G0_9ZZZZ</name>
<proteinExistence type="predicted"/>
<dbReference type="InterPro" id="IPR013320">
    <property type="entry name" value="ConA-like_dom_sf"/>
</dbReference>
<feature type="non-terminal residue" evidence="1">
    <location>
        <position position="1"/>
    </location>
</feature>
<evidence type="ECO:0000313" key="1">
    <source>
        <dbReference type="EMBL" id="KKK64363.1"/>
    </source>
</evidence>